<feature type="domain" description="Calcineurin-like phosphoesterase" evidence="2">
    <location>
        <begin position="31"/>
        <end position="185"/>
    </location>
</feature>
<proteinExistence type="predicted"/>
<name>A0A2H5Y7J5_9CHLR</name>
<accession>A0A2H5Y7J5</accession>
<comment type="caution">
    <text evidence="3">The sequence shown here is derived from an EMBL/GenBank/DDBJ whole genome shotgun (WGS) entry which is preliminary data.</text>
</comment>
<dbReference type="InterPro" id="IPR029052">
    <property type="entry name" value="Metallo-depent_PP-like"/>
</dbReference>
<evidence type="ECO:0000256" key="1">
    <source>
        <dbReference type="SAM" id="MobiDB-lite"/>
    </source>
</evidence>
<dbReference type="AlphaFoldDB" id="A0A2H5Y7J5"/>
<gene>
    <name evidence="3" type="ORF">HRbin22_01664</name>
</gene>
<dbReference type="SUPFAM" id="SSF56300">
    <property type="entry name" value="Metallo-dependent phosphatases"/>
    <property type="match status" value="1"/>
</dbReference>
<evidence type="ECO:0000313" key="3">
    <source>
        <dbReference type="EMBL" id="GBD09410.1"/>
    </source>
</evidence>
<feature type="compositionally biased region" description="Basic residues" evidence="1">
    <location>
        <begin position="224"/>
        <end position="233"/>
    </location>
</feature>
<sequence length="259" mass="29442">MSEGRRLRILAVSDQVVEALYSPQAREWLSPIHLILSCGDLPYGYLEFLMELFNAPLFYVHGNHDRPELLSDGRIRDAPEGGQNLDGAVVWEQGLLLGGLEGSRRYHPEGRHQYTEEEMWLRVFRLVPVFLWNRHRYGRAIDLFIAHAPPRFIGDGSDPAHQGFSAFRWLIDRFRPRYFLHGHLHFHGRRPMISVGPTVVINVFPYYVLEIEVNDVGNPGWKRAGIRGGRRSVSKGPLPGDAEASHRPPDRASQPAAGV</sequence>
<organism evidence="3 4">
    <name type="scientific">Candidatus Thermoflexus japonica</name>
    <dbReference type="NCBI Taxonomy" id="2035417"/>
    <lineage>
        <taxon>Bacteria</taxon>
        <taxon>Bacillati</taxon>
        <taxon>Chloroflexota</taxon>
        <taxon>Thermoflexia</taxon>
        <taxon>Thermoflexales</taxon>
        <taxon>Thermoflexaceae</taxon>
        <taxon>Thermoflexus</taxon>
    </lineage>
</organism>
<dbReference type="Gene3D" id="3.60.21.10">
    <property type="match status" value="1"/>
</dbReference>
<feature type="region of interest" description="Disordered" evidence="1">
    <location>
        <begin position="224"/>
        <end position="259"/>
    </location>
</feature>
<dbReference type="EMBL" id="BEHY01000040">
    <property type="protein sequence ID" value="GBD09410.1"/>
    <property type="molecule type" value="Genomic_DNA"/>
</dbReference>
<dbReference type="InterPro" id="IPR004843">
    <property type="entry name" value="Calcineurin-like_PHP"/>
</dbReference>
<evidence type="ECO:0000259" key="2">
    <source>
        <dbReference type="Pfam" id="PF00149"/>
    </source>
</evidence>
<dbReference type="Proteomes" id="UP000236642">
    <property type="component" value="Unassembled WGS sequence"/>
</dbReference>
<evidence type="ECO:0000313" key="4">
    <source>
        <dbReference type="Proteomes" id="UP000236642"/>
    </source>
</evidence>
<dbReference type="GO" id="GO:0016787">
    <property type="term" value="F:hydrolase activity"/>
    <property type="evidence" value="ECO:0007669"/>
    <property type="project" value="InterPro"/>
</dbReference>
<dbReference type="Pfam" id="PF00149">
    <property type="entry name" value="Metallophos"/>
    <property type="match status" value="1"/>
</dbReference>
<reference evidence="4" key="1">
    <citation type="submission" date="2017-09" db="EMBL/GenBank/DDBJ databases">
        <title>Metaegenomics of thermophilic ammonia-oxidizing enrichment culture.</title>
        <authorList>
            <person name="Kato S."/>
            <person name="Suzuki K."/>
        </authorList>
    </citation>
    <scope>NUCLEOTIDE SEQUENCE [LARGE SCALE GENOMIC DNA]</scope>
</reference>
<protein>
    <recommendedName>
        <fullName evidence="2">Calcineurin-like phosphoesterase domain-containing protein</fullName>
    </recommendedName>
</protein>